<keyword evidence="3" id="KW-0240">DNA-directed RNA polymerase</keyword>
<evidence type="ECO:0000256" key="6">
    <source>
        <dbReference type="RuleBase" id="RU368084"/>
    </source>
</evidence>
<comment type="function">
    <text evidence="6">Component of the origin recognition complex (ORC) that binds origins of replication. DNA-binding is ATP-dependent. ORC is required to assemble the pre-replication complex necessary to initiate DNA replication.</text>
</comment>
<dbReference type="GO" id="GO:0051013">
    <property type="term" value="P:microtubule severing"/>
    <property type="evidence" value="ECO:0007669"/>
    <property type="project" value="TreeGrafter"/>
</dbReference>
<dbReference type="InterPro" id="IPR012340">
    <property type="entry name" value="NA-bd_OB-fold"/>
</dbReference>
<accession>A0A813TZ09</accession>
<dbReference type="GO" id="GO:0006351">
    <property type="term" value="P:DNA-templated transcription"/>
    <property type="evidence" value="ECO:0007669"/>
    <property type="project" value="InterPro"/>
</dbReference>
<comment type="similarity">
    <text evidence="2">Belongs to the eukaryotic RPB7/RPC8 RNA polymerase subunit family.</text>
</comment>
<dbReference type="FunFam" id="3.30.1490.120:FF:000001">
    <property type="entry name" value="DNA-directed RNA polymerase II subunit RPB7"/>
    <property type="match status" value="1"/>
</dbReference>
<dbReference type="SUPFAM" id="SSF52540">
    <property type="entry name" value="P-loop containing nucleoside triphosphate hydrolases"/>
    <property type="match status" value="1"/>
</dbReference>
<reference evidence="8" key="1">
    <citation type="submission" date="2021-02" db="EMBL/GenBank/DDBJ databases">
        <authorList>
            <person name="Nowell W R."/>
        </authorList>
    </citation>
    <scope>NUCLEOTIDE SEQUENCE</scope>
</reference>
<comment type="subunit">
    <text evidence="6">Component of the origin recognition complex (ORC).</text>
</comment>
<dbReference type="PANTHER" id="PTHR23074">
    <property type="entry name" value="AAA DOMAIN-CONTAINING"/>
    <property type="match status" value="1"/>
</dbReference>
<dbReference type="InterPro" id="IPR056772">
    <property type="entry name" value="RecA-like_ORC2"/>
</dbReference>
<comment type="similarity">
    <text evidence="6">Belongs to the ORC2 family.</text>
</comment>
<evidence type="ECO:0000256" key="4">
    <source>
        <dbReference type="ARBA" id="ARBA00023163"/>
    </source>
</evidence>
<dbReference type="Gene3D" id="2.40.50.140">
    <property type="entry name" value="Nucleic acid-binding proteins"/>
    <property type="match status" value="1"/>
</dbReference>
<dbReference type="GO" id="GO:0000428">
    <property type="term" value="C:DNA-directed RNA polymerase complex"/>
    <property type="evidence" value="ECO:0007669"/>
    <property type="project" value="UniProtKB-KW"/>
</dbReference>
<dbReference type="SMART" id="SM00316">
    <property type="entry name" value="S1"/>
    <property type="match status" value="1"/>
</dbReference>
<keyword evidence="4" id="KW-0804">Transcription</keyword>
<dbReference type="EMBL" id="CAJNOU010000026">
    <property type="protein sequence ID" value="CAF0816423.1"/>
    <property type="molecule type" value="Genomic_DNA"/>
</dbReference>
<dbReference type="PANTHER" id="PTHR23074:SF19">
    <property type="entry name" value="KATANIN P60 ATPASE-CONTAINING SUBUNIT A1"/>
    <property type="match status" value="1"/>
</dbReference>
<evidence type="ECO:0000256" key="1">
    <source>
        <dbReference type="ARBA" id="ARBA00004123"/>
    </source>
</evidence>
<keyword evidence="5 6" id="KW-0539">Nucleus</keyword>
<dbReference type="Gene3D" id="3.40.50.300">
    <property type="entry name" value="P-loop containing nucleotide triphosphate hydrolases"/>
    <property type="match status" value="1"/>
</dbReference>
<evidence type="ECO:0000313" key="8">
    <source>
        <dbReference type="EMBL" id="CAF0816423.1"/>
    </source>
</evidence>
<dbReference type="InterPro" id="IPR027417">
    <property type="entry name" value="P-loop_NTPase"/>
</dbReference>
<evidence type="ECO:0000313" key="9">
    <source>
        <dbReference type="Proteomes" id="UP000663889"/>
    </source>
</evidence>
<dbReference type="InterPro" id="IPR036898">
    <property type="entry name" value="RNA_pol_Rpb7-like_N_sf"/>
</dbReference>
<dbReference type="GO" id="GO:0006260">
    <property type="term" value="P:DNA replication"/>
    <property type="evidence" value="ECO:0007669"/>
    <property type="project" value="UniProtKB-UniRule"/>
</dbReference>
<feature type="domain" description="S1 motif" evidence="7">
    <location>
        <begin position="483"/>
        <end position="569"/>
    </location>
</feature>
<name>A0A813TZ09_9BILA</name>
<evidence type="ECO:0000256" key="2">
    <source>
        <dbReference type="ARBA" id="ARBA00009307"/>
    </source>
</evidence>
<dbReference type="SUPFAM" id="SSF88798">
    <property type="entry name" value="N-terminal, heterodimerisation domain of RBP7 (RpoE)"/>
    <property type="match status" value="1"/>
</dbReference>
<organism evidence="8 9">
    <name type="scientific">Rotaria sordida</name>
    <dbReference type="NCBI Taxonomy" id="392033"/>
    <lineage>
        <taxon>Eukaryota</taxon>
        <taxon>Metazoa</taxon>
        <taxon>Spiralia</taxon>
        <taxon>Gnathifera</taxon>
        <taxon>Rotifera</taxon>
        <taxon>Eurotatoria</taxon>
        <taxon>Bdelloidea</taxon>
        <taxon>Philodinida</taxon>
        <taxon>Philodinidae</taxon>
        <taxon>Rotaria</taxon>
    </lineage>
</organism>
<dbReference type="Pfam" id="PF00575">
    <property type="entry name" value="S1"/>
    <property type="match status" value="1"/>
</dbReference>
<dbReference type="Gene3D" id="1.10.8.60">
    <property type="match status" value="1"/>
</dbReference>
<comment type="subcellular location">
    <subcellularLocation>
        <location evidence="1 6">Nucleus</location>
    </subcellularLocation>
</comment>
<dbReference type="Pfam" id="PF03876">
    <property type="entry name" value="SHS2_Rpb7-N"/>
    <property type="match status" value="1"/>
</dbReference>
<evidence type="ECO:0000256" key="3">
    <source>
        <dbReference type="ARBA" id="ARBA00022478"/>
    </source>
</evidence>
<dbReference type="FunFam" id="1.10.8.60:FF:000025">
    <property type="entry name" value="Katanin p60 ATPase-containing subunit A1"/>
    <property type="match status" value="1"/>
</dbReference>
<dbReference type="Pfam" id="PF17862">
    <property type="entry name" value="AAA_lid_3"/>
    <property type="match status" value="1"/>
</dbReference>
<dbReference type="Gene3D" id="3.30.1490.120">
    <property type="entry name" value="RNA polymerase Rpb7-like, N-terminal domain"/>
    <property type="match status" value="1"/>
</dbReference>
<dbReference type="InterPro" id="IPR003029">
    <property type="entry name" value="S1_domain"/>
</dbReference>
<dbReference type="GO" id="GO:0003688">
    <property type="term" value="F:DNA replication origin binding"/>
    <property type="evidence" value="ECO:0007669"/>
    <property type="project" value="UniProtKB-UniRule"/>
</dbReference>
<evidence type="ECO:0000256" key="5">
    <source>
        <dbReference type="ARBA" id="ARBA00023242"/>
    </source>
</evidence>
<keyword evidence="6" id="KW-0235">DNA replication</keyword>
<dbReference type="InterPro" id="IPR005576">
    <property type="entry name" value="Rpb7-like_N"/>
</dbReference>
<dbReference type="GO" id="GO:0016887">
    <property type="term" value="F:ATP hydrolysis activity"/>
    <property type="evidence" value="ECO:0007669"/>
    <property type="project" value="TreeGrafter"/>
</dbReference>
<dbReference type="InterPro" id="IPR041569">
    <property type="entry name" value="AAA_lid_3"/>
</dbReference>
<gene>
    <name evidence="8" type="ORF">SEV965_LOCUS1393</name>
</gene>
<sequence>MTTNRSVPIVVISSENIPNKIRNIDDIEYELSQNSLPSKSTLSRKSKGRSLIKYKSAPPVPIITDENNDIKENEIIRLHVISHILPRFPVRHGILKQKRKHTSKKKILAEKTSDNIMQQENIDKILLGPNLSNDDTETIKKKQFKSNLIQLTPDDLQQTGIKIQEKYFHGKTSEYLMINVLRGNEFDEWFRYLRAGFNILLHGVGSKKSLVSLFFKKYLKNEYLTFIINGFLPNITIKQVLQTICSCPEININQSNHNDECIQDIIKKIEKERNDDPSKMVMVLGATNHPWDLDDAMRRRLEKRIYIPLPDLETRKQLLEINLKEVPLDTDVNLNLIAEKLEGYSGSDITSVCRDAAMMQMRRVTENLSMSEIQNIAQNLKEQLQLPTKMEDFTNAISKISSSVSNEVSLDHEILLHPRYFGPQLIKTVRRMLFNEVEGKCIGRYGYVIAVTSIDNIGVGRIQPGRGYVIFPVKYHAIVFRPFKHEVVEAIITQVTKMGIFCKIGPLTCFISRHSIPRDMEYDQSANPPCYKKKDDDLMIQPDDSIRVKIAGLQVDAKEFYKNLRYIQSILGKQFDNLFNKTQIILQNDILCNYINILYVYSKNWLTIDQINGIQITEIRKHELLLLEYNSYSIIIVQLINQWMRCIEDIIDNLENKLM</sequence>
<dbReference type="FunFam" id="2.40.50.140:FF:000043">
    <property type="entry name" value="DNA-directed RNA polymerase II subunit RPB7"/>
    <property type="match status" value="1"/>
</dbReference>
<dbReference type="CDD" id="cd04329">
    <property type="entry name" value="RNAP_II_Rpb7_N"/>
    <property type="match status" value="1"/>
</dbReference>
<dbReference type="SUPFAM" id="SSF50249">
    <property type="entry name" value="Nucleic acid-binding proteins"/>
    <property type="match status" value="1"/>
</dbReference>
<dbReference type="Proteomes" id="UP000663889">
    <property type="component" value="Unassembled WGS sequence"/>
</dbReference>
<evidence type="ECO:0000259" key="7">
    <source>
        <dbReference type="SMART" id="SM00316"/>
    </source>
</evidence>
<comment type="caution">
    <text evidence="8">The sequence shown here is derived from an EMBL/GenBank/DDBJ whole genome shotgun (WGS) entry which is preliminary data.</text>
</comment>
<dbReference type="GO" id="GO:0005664">
    <property type="term" value="C:nuclear origin of replication recognition complex"/>
    <property type="evidence" value="ECO:0007669"/>
    <property type="project" value="UniProtKB-UniRule"/>
</dbReference>
<dbReference type="InterPro" id="IPR050304">
    <property type="entry name" value="MT-severing_AAA_ATPase"/>
</dbReference>
<dbReference type="Pfam" id="PF04084">
    <property type="entry name" value="RecA-like_ORC2"/>
    <property type="match status" value="1"/>
</dbReference>
<protein>
    <recommendedName>
        <fullName evidence="6">Origin recognition complex subunit 2</fullName>
    </recommendedName>
</protein>
<dbReference type="GO" id="GO:0015630">
    <property type="term" value="C:microtubule cytoskeleton"/>
    <property type="evidence" value="ECO:0007669"/>
    <property type="project" value="TreeGrafter"/>
</dbReference>
<proteinExistence type="inferred from homology"/>
<dbReference type="AlphaFoldDB" id="A0A813TZ09"/>